<gene>
    <name evidence="2" type="ORF">D7X32_00835</name>
</gene>
<feature type="transmembrane region" description="Helical" evidence="1">
    <location>
        <begin position="33"/>
        <end position="53"/>
    </location>
</feature>
<name>A0A3A8KTR7_9BACT</name>
<dbReference type="AlphaFoldDB" id="A0A3A8KTR7"/>
<comment type="caution">
    <text evidence="2">The sequence shown here is derived from an EMBL/GenBank/DDBJ whole genome shotgun (WGS) entry which is preliminary data.</text>
</comment>
<evidence type="ECO:0000256" key="1">
    <source>
        <dbReference type="SAM" id="Phobius"/>
    </source>
</evidence>
<evidence type="ECO:0000313" key="3">
    <source>
        <dbReference type="Proteomes" id="UP000268313"/>
    </source>
</evidence>
<organism evidence="2 3">
    <name type="scientific">Corallococcus carmarthensis</name>
    <dbReference type="NCBI Taxonomy" id="2316728"/>
    <lineage>
        <taxon>Bacteria</taxon>
        <taxon>Pseudomonadati</taxon>
        <taxon>Myxococcota</taxon>
        <taxon>Myxococcia</taxon>
        <taxon>Myxococcales</taxon>
        <taxon>Cystobacterineae</taxon>
        <taxon>Myxococcaceae</taxon>
        <taxon>Corallococcus</taxon>
    </lineage>
</organism>
<dbReference type="Proteomes" id="UP000268313">
    <property type="component" value="Unassembled WGS sequence"/>
</dbReference>
<keyword evidence="1" id="KW-0812">Transmembrane</keyword>
<dbReference type="EMBL" id="RAWE01000002">
    <property type="protein sequence ID" value="RKH07651.1"/>
    <property type="molecule type" value="Genomic_DNA"/>
</dbReference>
<protein>
    <submittedName>
        <fullName evidence="2">Uncharacterized protein</fullName>
    </submittedName>
</protein>
<proteinExistence type="predicted"/>
<keyword evidence="1" id="KW-1133">Transmembrane helix</keyword>
<feature type="transmembrane region" description="Helical" evidence="1">
    <location>
        <begin position="65"/>
        <end position="83"/>
    </location>
</feature>
<dbReference type="RefSeq" id="WP_120600567.1">
    <property type="nucleotide sequence ID" value="NZ_RAWE01000002.1"/>
</dbReference>
<sequence length="195" mass="22067">MSFFEVLSPIPQKMDMGGDLPLRFSTRPLVGQVVWPLLGFVLLVVLPVAYALDQGLSLALLREQWMLPLVGVLGLFVTGTLIVRCLSTRLEVVVTASEVSLRGAGALRAFTWNEPLAHYAGLDCERRHHPDWIGAQDEYGIALSHRKDPERNVVVHWGRDARRFEDRLARYAQLLRLPVRREQRAPSAQPRVARR</sequence>
<dbReference type="OrthoDB" id="5508790at2"/>
<keyword evidence="1" id="KW-0472">Membrane</keyword>
<accession>A0A3A8KTR7</accession>
<reference evidence="3" key="1">
    <citation type="submission" date="2018-09" db="EMBL/GenBank/DDBJ databases">
        <authorList>
            <person name="Livingstone P.G."/>
            <person name="Whitworth D.E."/>
        </authorList>
    </citation>
    <scope>NUCLEOTIDE SEQUENCE [LARGE SCALE GENOMIC DNA]</scope>
    <source>
        <strain evidence="3">CA043D</strain>
    </source>
</reference>
<evidence type="ECO:0000313" key="2">
    <source>
        <dbReference type="EMBL" id="RKH07651.1"/>
    </source>
</evidence>
<keyword evidence="3" id="KW-1185">Reference proteome</keyword>